<dbReference type="Gene3D" id="3.30.70.100">
    <property type="match status" value="1"/>
</dbReference>
<dbReference type="InterPro" id="IPR011008">
    <property type="entry name" value="Dimeric_a/b-barrel"/>
</dbReference>
<feature type="compositionally biased region" description="Low complexity" evidence="1">
    <location>
        <begin position="15"/>
        <end position="29"/>
    </location>
</feature>
<name>A0ABR1U166_9PEZI</name>
<feature type="region of interest" description="Disordered" evidence="1">
    <location>
        <begin position="15"/>
        <end position="81"/>
    </location>
</feature>
<organism evidence="2 3">
    <name type="scientific">Apiospora rasikravindrae</name>
    <dbReference type="NCBI Taxonomy" id="990691"/>
    <lineage>
        <taxon>Eukaryota</taxon>
        <taxon>Fungi</taxon>
        <taxon>Dikarya</taxon>
        <taxon>Ascomycota</taxon>
        <taxon>Pezizomycotina</taxon>
        <taxon>Sordariomycetes</taxon>
        <taxon>Xylariomycetidae</taxon>
        <taxon>Amphisphaeriales</taxon>
        <taxon>Apiosporaceae</taxon>
        <taxon>Apiospora</taxon>
    </lineage>
</organism>
<evidence type="ECO:0008006" key="4">
    <source>
        <dbReference type="Google" id="ProtNLM"/>
    </source>
</evidence>
<dbReference type="EMBL" id="JAQQWK010000002">
    <property type="protein sequence ID" value="KAK8051679.1"/>
    <property type="molecule type" value="Genomic_DNA"/>
</dbReference>
<accession>A0ABR1U166</accession>
<reference evidence="2 3" key="1">
    <citation type="submission" date="2023-01" db="EMBL/GenBank/DDBJ databases">
        <title>Analysis of 21 Apiospora genomes using comparative genomics revels a genus with tremendous synthesis potential of carbohydrate active enzymes and secondary metabolites.</title>
        <authorList>
            <person name="Sorensen T."/>
        </authorList>
    </citation>
    <scope>NUCLEOTIDE SEQUENCE [LARGE SCALE GENOMIC DNA]</scope>
    <source>
        <strain evidence="2 3">CBS 33761</strain>
    </source>
</reference>
<proteinExistence type="predicted"/>
<keyword evidence="3" id="KW-1185">Reference proteome</keyword>
<dbReference type="Proteomes" id="UP001444661">
    <property type="component" value="Unassembled WGS sequence"/>
</dbReference>
<dbReference type="SUPFAM" id="SSF54909">
    <property type="entry name" value="Dimeric alpha+beta barrel"/>
    <property type="match status" value="1"/>
</dbReference>
<evidence type="ECO:0000256" key="1">
    <source>
        <dbReference type="SAM" id="MobiDB-lite"/>
    </source>
</evidence>
<gene>
    <name evidence="2" type="ORF">PG993_003064</name>
</gene>
<comment type="caution">
    <text evidence="2">The sequence shown here is derived from an EMBL/GenBank/DDBJ whole genome shotgun (WGS) entry which is preliminary data.</text>
</comment>
<evidence type="ECO:0000313" key="3">
    <source>
        <dbReference type="Proteomes" id="UP001444661"/>
    </source>
</evidence>
<evidence type="ECO:0000313" key="2">
    <source>
        <dbReference type="EMBL" id="KAK8051679.1"/>
    </source>
</evidence>
<feature type="compositionally biased region" description="Basic and acidic residues" evidence="1">
    <location>
        <begin position="30"/>
        <end position="43"/>
    </location>
</feature>
<protein>
    <recommendedName>
        <fullName evidence="4">DUF1330 domain-containing protein</fullName>
    </recommendedName>
</protein>
<sequence length="135" mass="15001">MRLYPSLPALLLTSTTTTSNPVTAAAAGAPRDHADRLPRDPRLQQHVLPRPPRPRRRCGLDAVRPRRVPRPPVPGGGGGGDPYAVIFEAEWRDMDAVNDMLTKTPDEEKRRFEEDEKRFTDRAPVVWVMGVGAQG</sequence>